<gene>
    <name evidence="1" type="ORF">AVEN_25649_1</name>
</gene>
<proteinExistence type="predicted"/>
<dbReference type="EMBL" id="BGPR01000095">
    <property type="protein sequence ID" value="GBL93661.1"/>
    <property type="molecule type" value="Genomic_DNA"/>
</dbReference>
<reference evidence="1 2" key="1">
    <citation type="journal article" date="2019" name="Sci. Rep.">
        <title>Orb-weaving spider Araneus ventricosus genome elucidates the spidroin gene catalogue.</title>
        <authorList>
            <person name="Kono N."/>
            <person name="Nakamura H."/>
            <person name="Ohtoshi R."/>
            <person name="Moran D.A.P."/>
            <person name="Shinohara A."/>
            <person name="Yoshida Y."/>
            <person name="Fujiwara M."/>
            <person name="Mori M."/>
            <person name="Tomita M."/>
            <person name="Arakawa K."/>
        </authorList>
    </citation>
    <scope>NUCLEOTIDE SEQUENCE [LARGE SCALE GENOMIC DNA]</scope>
</reference>
<name>A0A4Y2BN48_ARAVE</name>
<keyword evidence="2" id="KW-1185">Reference proteome</keyword>
<organism evidence="1 2">
    <name type="scientific">Araneus ventricosus</name>
    <name type="common">Orbweaver spider</name>
    <name type="synonym">Epeira ventricosa</name>
    <dbReference type="NCBI Taxonomy" id="182803"/>
    <lineage>
        <taxon>Eukaryota</taxon>
        <taxon>Metazoa</taxon>
        <taxon>Ecdysozoa</taxon>
        <taxon>Arthropoda</taxon>
        <taxon>Chelicerata</taxon>
        <taxon>Arachnida</taxon>
        <taxon>Araneae</taxon>
        <taxon>Araneomorphae</taxon>
        <taxon>Entelegynae</taxon>
        <taxon>Araneoidea</taxon>
        <taxon>Araneidae</taxon>
        <taxon>Araneus</taxon>
    </lineage>
</organism>
<dbReference type="AlphaFoldDB" id="A0A4Y2BN48"/>
<protein>
    <submittedName>
        <fullName evidence="1">Uncharacterized protein</fullName>
    </submittedName>
</protein>
<accession>A0A4Y2BN48</accession>
<dbReference type="Proteomes" id="UP000499080">
    <property type="component" value="Unassembled WGS sequence"/>
</dbReference>
<comment type="caution">
    <text evidence="1">The sequence shown here is derived from an EMBL/GenBank/DDBJ whole genome shotgun (WGS) entry which is preliminary data.</text>
</comment>
<sequence>MKGVSSRMEHLHSYWGRGGLMVRSRFQGGRAGDSKPDSTEDLQCMRACCTLNQTQWVKCPSLVWCTSLESGCQHMCRRRHLTAVQKYEVSPKNNPRFASRRDVNITQLKPLHYYHDLSAYVI</sequence>
<evidence type="ECO:0000313" key="2">
    <source>
        <dbReference type="Proteomes" id="UP000499080"/>
    </source>
</evidence>
<evidence type="ECO:0000313" key="1">
    <source>
        <dbReference type="EMBL" id="GBL93661.1"/>
    </source>
</evidence>